<evidence type="ECO:0000256" key="5">
    <source>
        <dbReference type="ARBA" id="ARBA00017322"/>
    </source>
</evidence>
<keyword evidence="12 20" id="KW-0418">Kinase</keyword>
<comment type="subcellular location">
    <subcellularLocation>
        <location evidence="3">Cytoplasm</location>
    </subcellularLocation>
</comment>
<dbReference type="Pfam" id="PF07730">
    <property type="entry name" value="HisKA_3"/>
    <property type="match status" value="1"/>
</dbReference>
<evidence type="ECO:0000256" key="4">
    <source>
        <dbReference type="ARBA" id="ARBA00012438"/>
    </source>
</evidence>
<dbReference type="OrthoDB" id="9781904at2"/>
<dbReference type="InterPro" id="IPR036890">
    <property type="entry name" value="HATPase_C_sf"/>
</dbReference>
<comment type="caution">
    <text evidence="20">The sequence shown here is derived from an EMBL/GenBank/DDBJ whole genome shotgun (WGS) entry which is preliminary data.</text>
</comment>
<evidence type="ECO:0000256" key="3">
    <source>
        <dbReference type="ARBA" id="ARBA00004496"/>
    </source>
</evidence>
<dbReference type="AlphaFoldDB" id="A0A9D2WMR7"/>
<comment type="catalytic activity">
    <reaction evidence="1">
        <text>ATP + protein L-histidine = ADP + protein N-phospho-L-histidine.</text>
        <dbReference type="EC" id="2.7.13.3"/>
    </reaction>
</comment>
<gene>
    <name evidence="20" type="primary">degS</name>
    <name evidence="20" type="ORF">SPSYN_02696</name>
</gene>
<evidence type="ECO:0000256" key="11">
    <source>
        <dbReference type="ARBA" id="ARBA00022741"/>
    </source>
</evidence>
<dbReference type="Pfam" id="PF01590">
    <property type="entry name" value="GAF"/>
    <property type="match status" value="1"/>
</dbReference>
<dbReference type="GO" id="GO:0051539">
    <property type="term" value="F:4 iron, 4 sulfur cluster binding"/>
    <property type="evidence" value="ECO:0007669"/>
    <property type="project" value="UniProtKB-KW"/>
</dbReference>
<dbReference type="InterPro" id="IPR003594">
    <property type="entry name" value="HATPase_dom"/>
</dbReference>
<keyword evidence="8" id="KW-0597">Phosphoprotein</keyword>
<dbReference type="PANTHER" id="PTHR24421:SF10">
    <property type="entry name" value="NITRATE_NITRITE SENSOR PROTEIN NARQ"/>
    <property type="match status" value="1"/>
</dbReference>
<dbReference type="InterPro" id="IPR029016">
    <property type="entry name" value="GAF-like_dom_sf"/>
</dbReference>
<dbReference type="CDD" id="cd16917">
    <property type="entry name" value="HATPase_UhpB-NarQ-NarX-like"/>
    <property type="match status" value="1"/>
</dbReference>
<dbReference type="SMART" id="SM00387">
    <property type="entry name" value="HATPase_c"/>
    <property type="match status" value="1"/>
</dbReference>
<dbReference type="InterPro" id="IPR004358">
    <property type="entry name" value="Sig_transdc_His_kin-like_C"/>
</dbReference>
<keyword evidence="7" id="KW-0963">Cytoplasm</keyword>
<evidence type="ECO:0000256" key="18">
    <source>
        <dbReference type="ARBA" id="ARBA00030800"/>
    </source>
</evidence>
<evidence type="ECO:0000256" key="8">
    <source>
        <dbReference type="ARBA" id="ARBA00022553"/>
    </source>
</evidence>
<dbReference type="RefSeq" id="WP_161822987.1">
    <property type="nucleotide sequence ID" value="NZ_LSRS01000007.1"/>
</dbReference>
<dbReference type="GO" id="GO:0046983">
    <property type="term" value="F:protein dimerization activity"/>
    <property type="evidence" value="ECO:0007669"/>
    <property type="project" value="InterPro"/>
</dbReference>
<dbReference type="GO" id="GO:0016020">
    <property type="term" value="C:membrane"/>
    <property type="evidence" value="ECO:0007669"/>
    <property type="project" value="InterPro"/>
</dbReference>
<evidence type="ECO:0000256" key="2">
    <source>
        <dbReference type="ARBA" id="ARBA00001966"/>
    </source>
</evidence>
<evidence type="ECO:0000256" key="10">
    <source>
        <dbReference type="ARBA" id="ARBA00022723"/>
    </source>
</evidence>
<keyword evidence="10" id="KW-0479">Metal-binding</keyword>
<dbReference type="InterPro" id="IPR005467">
    <property type="entry name" value="His_kinase_dom"/>
</dbReference>
<evidence type="ECO:0000256" key="16">
    <source>
        <dbReference type="ARBA" id="ARBA00023014"/>
    </source>
</evidence>
<dbReference type="SUPFAM" id="SSF55781">
    <property type="entry name" value="GAF domain-like"/>
    <property type="match status" value="1"/>
</dbReference>
<evidence type="ECO:0000256" key="9">
    <source>
        <dbReference type="ARBA" id="ARBA00022679"/>
    </source>
</evidence>
<dbReference type="PANTHER" id="PTHR24421">
    <property type="entry name" value="NITRATE/NITRITE SENSOR PROTEIN NARX-RELATED"/>
    <property type="match status" value="1"/>
</dbReference>
<dbReference type="PROSITE" id="PS50109">
    <property type="entry name" value="HIS_KIN"/>
    <property type="match status" value="1"/>
</dbReference>
<dbReference type="InterPro" id="IPR050482">
    <property type="entry name" value="Sensor_HK_TwoCompSys"/>
</dbReference>
<dbReference type="GO" id="GO:0005524">
    <property type="term" value="F:ATP binding"/>
    <property type="evidence" value="ECO:0007669"/>
    <property type="project" value="UniProtKB-KW"/>
</dbReference>
<evidence type="ECO:0000256" key="14">
    <source>
        <dbReference type="ARBA" id="ARBA00023004"/>
    </source>
</evidence>
<dbReference type="InterPro" id="IPR003018">
    <property type="entry name" value="GAF"/>
</dbReference>
<dbReference type="InterPro" id="IPR011712">
    <property type="entry name" value="Sig_transdc_His_kin_sub3_dim/P"/>
</dbReference>
<evidence type="ECO:0000256" key="12">
    <source>
        <dbReference type="ARBA" id="ARBA00022777"/>
    </source>
</evidence>
<dbReference type="GO" id="GO:0005737">
    <property type="term" value="C:cytoplasm"/>
    <property type="evidence" value="ECO:0007669"/>
    <property type="project" value="UniProtKB-SubCell"/>
</dbReference>
<evidence type="ECO:0000256" key="1">
    <source>
        <dbReference type="ARBA" id="ARBA00000085"/>
    </source>
</evidence>
<organism evidence="20 21">
    <name type="scientific">Sporotomaculum syntrophicum</name>
    <dbReference type="NCBI Taxonomy" id="182264"/>
    <lineage>
        <taxon>Bacteria</taxon>
        <taxon>Bacillati</taxon>
        <taxon>Bacillota</taxon>
        <taxon>Clostridia</taxon>
        <taxon>Eubacteriales</taxon>
        <taxon>Desulfallaceae</taxon>
        <taxon>Sporotomaculum</taxon>
    </lineage>
</organism>
<name>A0A9D2WMR7_9FIRM</name>
<dbReference type="EMBL" id="LSRS01000007">
    <property type="protein sequence ID" value="KAF1084049.1"/>
    <property type="molecule type" value="Genomic_DNA"/>
</dbReference>
<keyword evidence="16" id="KW-0411">Iron-sulfur</keyword>
<dbReference type="Pfam" id="PF02518">
    <property type="entry name" value="HATPase_c"/>
    <property type="match status" value="1"/>
</dbReference>
<evidence type="ECO:0000313" key="21">
    <source>
        <dbReference type="Proteomes" id="UP000798488"/>
    </source>
</evidence>
<dbReference type="Gene3D" id="3.30.450.40">
    <property type="match status" value="1"/>
</dbReference>
<keyword evidence="13" id="KW-0067">ATP-binding</keyword>
<dbReference type="Gene3D" id="1.20.5.1930">
    <property type="match status" value="1"/>
</dbReference>
<evidence type="ECO:0000256" key="7">
    <source>
        <dbReference type="ARBA" id="ARBA00022490"/>
    </source>
</evidence>
<dbReference type="PRINTS" id="PR00344">
    <property type="entry name" value="BCTRLSENSOR"/>
</dbReference>
<evidence type="ECO:0000313" key="20">
    <source>
        <dbReference type="EMBL" id="KAF1084049.1"/>
    </source>
</evidence>
<keyword evidence="6" id="KW-0004">4Fe-4S</keyword>
<evidence type="ECO:0000256" key="15">
    <source>
        <dbReference type="ARBA" id="ARBA00023012"/>
    </source>
</evidence>
<feature type="domain" description="Histidine kinase" evidence="19">
    <location>
        <begin position="461"/>
        <end position="553"/>
    </location>
</feature>
<evidence type="ECO:0000256" key="6">
    <source>
        <dbReference type="ARBA" id="ARBA00022485"/>
    </source>
</evidence>
<proteinExistence type="predicted"/>
<protein>
    <recommendedName>
        <fullName evidence="5">Oxygen sensor histidine kinase NreB</fullName>
        <ecNumber evidence="4">2.7.13.3</ecNumber>
    </recommendedName>
    <alternativeName>
        <fullName evidence="18">Nitrogen regulation protein B</fullName>
    </alternativeName>
</protein>
<reference evidence="20" key="1">
    <citation type="submission" date="2016-02" db="EMBL/GenBank/DDBJ databases">
        <title>Draft Genome Sequence of Sporotomaculum syntrophicum Strain FB, a Syntrophic Benzoate Degrader.</title>
        <authorList>
            <person name="Nobu M.K."/>
            <person name="Narihiro T."/>
            <person name="Qiu Y.-L."/>
            <person name="Ohashi A."/>
            <person name="Liu W.-T."/>
            <person name="Yuji S."/>
        </authorList>
    </citation>
    <scope>NUCLEOTIDE SEQUENCE</scope>
    <source>
        <strain evidence="20">FB</strain>
    </source>
</reference>
<sequence>MQPRTKPLTTELIVACQVSPSFQTTKKLEETLAEIIKTSVHSFEFQRAALVLVRNGRLPVWWYAENESNSPQNKNAYWADLETNLNKLDTSQEKLLETFNPVAYTTLPVILQAGDPLGTMEVGIFNTDSHTADYMLAKALSLGRHMADIIQESIFETHKDTEYRKLAACLEVISTISSTLDTRQMLHVVAQLTADLFFARTCIYMLDKSEKTIRPIAAVGSYDINLKDKLKVLTNYPIFPAMGAAIKNKRPVIVTPQNIKKYIPQRIIKDFNYSWMIMAPIMKKDKALGIMQVDRPYGLKGFDHEEAEIISAIARVTAITMENAKLIDVLGRKELLLHKLVNKIITAQEDEKKRFALDLHDGIIQSLIGIWYRLQRITRSSNKAPEEWYEEISDLTAVLGEQIEDTRHIIYDLRPVILDNYGLVPAIESYSKKIQEQHNLIIQLALGKENVRFPSKIEITLYRIYQEVITNVIKHSGATKVRVEFSFNESEVILSIIDNGSGLSNITQQQCQTGKHLGLASIRERTLLLNGTSKIDSKPGKGTRVQVVIPYEKNMSNY</sequence>
<keyword evidence="9 20" id="KW-0808">Transferase</keyword>
<accession>A0A9D2WMR7</accession>
<keyword evidence="21" id="KW-1185">Reference proteome</keyword>
<comment type="cofactor">
    <cofactor evidence="2">
        <name>[4Fe-4S] cluster</name>
        <dbReference type="ChEBI" id="CHEBI:49883"/>
    </cofactor>
</comment>
<keyword evidence="14" id="KW-0408">Iron</keyword>
<evidence type="ECO:0000256" key="13">
    <source>
        <dbReference type="ARBA" id="ARBA00022840"/>
    </source>
</evidence>
<dbReference type="GO" id="GO:0046872">
    <property type="term" value="F:metal ion binding"/>
    <property type="evidence" value="ECO:0007669"/>
    <property type="project" value="UniProtKB-KW"/>
</dbReference>
<evidence type="ECO:0000256" key="17">
    <source>
        <dbReference type="ARBA" id="ARBA00024827"/>
    </source>
</evidence>
<dbReference type="Proteomes" id="UP000798488">
    <property type="component" value="Unassembled WGS sequence"/>
</dbReference>
<keyword evidence="11" id="KW-0547">Nucleotide-binding</keyword>
<dbReference type="Gene3D" id="3.30.565.10">
    <property type="entry name" value="Histidine kinase-like ATPase, C-terminal domain"/>
    <property type="match status" value="1"/>
</dbReference>
<dbReference type="GO" id="GO:0000155">
    <property type="term" value="F:phosphorelay sensor kinase activity"/>
    <property type="evidence" value="ECO:0007669"/>
    <property type="project" value="InterPro"/>
</dbReference>
<dbReference type="SUPFAM" id="SSF55874">
    <property type="entry name" value="ATPase domain of HSP90 chaperone/DNA topoisomerase II/histidine kinase"/>
    <property type="match status" value="1"/>
</dbReference>
<keyword evidence="15" id="KW-0902">Two-component regulatory system</keyword>
<dbReference type="EC" id="2.7.13.3" evidence="4"/>
<comment type="function">
    <text evidence="17">Member of the two-component regulatory system NreB/NreC involved in the control of dissimilatory nitrate/nitrite reduction in response to oxygen. NreB functions as a direct oxygen sensor histidine kinase which is autophosphorylated, in the absence of oxygen, probably at the conserved histidine residue, and transfers its phosphate group probably to a conserved aspartate residue of NreC. NreB/NreC activates the expression of the nitrate (narGHJI) and nitrite (nir) reductase operons, as well as the putative nitrate transporter gene narT.</text>
</comment>
<evidence type="ECO:0000259" key="19">
    <source>
        <dbReference type="PROSITE" id="PS50109"/>
    </source>
</evidence>